<gene>
    <name evidence="1" type="ORF">I79_010805</name>
</gene>
<sequence>MTTTTRAQCGSGAFFVCGSRPRLLLGEVLRDTFPPQLYLTLALPNRRLYPQSLTAGSPLL</sequence>
<dbReference type="EMBL" id="JH000428">
    <property type="protein sequence ID" value="EGW00036.1"/>
    <property type="molecule type" value="Genomic_DNA"/>
</dbReference>
<dbReference type="Proteomes" id="UP000001075">
    <property type="component" value="Unassembled WGS sequence"/>
</dbReference>
<evidence type="ECO:0000313" key="1">
    <source>
        <dbReference type="EMBL" id="EGW00036.1"/>
    </source>
</evidence>
<name>G3HJG0_CRIGR</name>
<dbReference type="InParanoid" id="G3HJG0"/>
<protein>
    <submittedName>
        <fullName evidence="1">Uncharacterized protein</fullName>
    </submittedName>
</protein>
<organism evidence="1 2">
    <name type="scientific">Cricetulus griseus</name>
    <name type="common">Chinese hamster</name>
    <name type="synonym">Cricetulus barabensis griseus</name>
    <dbReference type="NCBI Taxonomy" id="10029"/>
    <lineage>
        <taxon>Eukaryota</taxon>
        <taxon>Metazoa</taxon>
        <taxon>Chordata</taxon>
        <taxon>Craniata</taxon>
        <taxon>Vertebrata</taxon>
        <taxon>Euteleostomi</taxon>
        <taxon>Mammalia</taxon>
        <taxon>Eutheria</taxon>
        <taxon>Euarchontoglires</taxon>
        <taxon>Glires</taxon>
        <taxon>Rodentia</taxon>
        <taxon>Myomorpha</taxon>
        <taxon>Muroidea</taxon>
        <taxon>Cricetidae</taxon>
        <taxon>Cricetinae</taxon>
        <taxon>Cricetulus</taxon>
    </lineage>
</organism>
<reference evidence="2" key="1">
    <citation type="journal article" date="2011" name="Nat. Biotechnol.">
        <title>The genomic sequence of the Chinese hamster ovary (CHO)-K1 cell line.</title>
        <authorList>
            <person name="Xu X."/>
            <person name="Nagarajan H."/>
            <person name="Lewis N.E."/>
            <person name="Pan S."/>
            <person name="Cai Z."/>
            <person name="Liu X."/>
            <person name="Chen W."/>
            <person name="Xie M."/>
            <person name="Wang W."/>
            <person name="Hammond S."/>
            <person name="Andersen M.R."/>
            <person name="Neff N."/>
            <person name="Passarelli B."/>
            <person name="Koh W."/>
            <person name="Fan H.C."/>
            <person name="Wang J."/>
            <person name="Gui Y."/>
            <person name="Lee K.H."/>
            <person name="Betenbaugh M.J."/>
            <person name="Quake S.R."/>
            <person name="Famili I."/>
            <person name="Palsson B.O."/>
            <person name="Wang J."/>
        </authorList>
    </citation>
    <scope>NUCLEOTIDE SEQUENCE [LARGE SCALE GENOMIC DNA]</scope>
    <source>
        <strain evidence="2">CHO K1 cell line</strain>
    </source>
</reference>
<accession>G3HJG0</accession>
<evidence type="ECO:0000313" key="2">
    <source>
        <dbReference type="Proteomes" id="UP000001075"/>
    </source>
</evidence>
<dbReference type="AlphaFoldDB" id="G3HJG0"/>
<proteinExistence type="predicted"/>